<dbReference type="CDD" id="cd04852">
    <property type="entry name" value="Peptidases_S8_3"/>
    <property type="match status" value="1"/>
</dbReference>
<dbReference type="InterPro" id="IPR023828">
    <property type="entry name" value="Peptidase_S8_Ser-AS"/>
</dbReference>
<keyword evidence="6" id="KW-0325">Glycoprotein</keyword>
<dbReference type="Proteomes" id="UP001140206">
    <property type="component" value="Chromosome 4"/>
</dbReference>
<feature type="domain" description="Peptidase S8/S53" evidence="10">
    <location>
        <begin position="139"/>
        <end position="613"/>
    </location>
</feature>
<feature type="signal peptide" evidence="9">
    <location>
        <begin position="1"/>
        <end position="22"/>
    </location>
</feature>
<dbReference type="InterPro" id="IPR041469">
    <property type="entry name" value="Subtilisin-like_FN3"/>
</dbReference>
<evidence type="ECO:0000256" key="7">
    <source>
        <dbReference type="PIRSR" id="PIRSR615500-1"/>
    </source>
</evidence>
<accession>A0AAV8D495</accession>
<comment type="caution">
    <text evidence="14">The sequence shown here is derived from an EMBL/GenBank/DDBJ whole genome shotgun (WGS) entry which is preliminary data.</text>
</comment>
<keyword evidence="5 8" id="KW-0720">Serine protease</keyword>
<dbReference type="Pfam" id="PF17766">
    <property type="entry name" value="fn3_6"/>
    <property type="match status" value="1"/>
</dbReference>
<evidence type="ECO:0000259" key="13">
    <source>
        <dbReference type="Pfam" id="PF17766"/>
    </source>
</evidence>
<dbReference type="GO" id="GO:0006508">
    <property type="term" value="P:proteolysis"/>
    <property type="evidence" value="ECO:0007669"/>
    <property type="project" value="UniProtKB-KW"/>
</dbReference>
<dbReference type="EMBL" id="JAMFTS010000004">
    <property type="protein sequence ID" value="KAJ4763237.1"/>
    <property type="molecule type" value="Genomic_DNA"/>
</dbReference>
<dbReference type="Gene3D" id="2.60.40.2310">
    <property type="match status" value="1"/>
</dbReference>
<evidence type="ECO:0000259" key="10">
    <source>
        <dbReference type="Pfam" id="PF00082"/>
    </source>
</evidence>
<dbReference type="FunFam" id="3.50.30.30:FF:000005">
    <property type="entry name" value="subtilisin-like protease SBT1.5"/>
    <property type="match status" value="1"/>
</dbReference>
<dbReference type="InterPro" id="IPR000209">
    <property type="entry name" value="Peptidase_S8/S53_dom"/>
</dbReference>
<evidence type="ECO:0000256" key="2">
    <source>
        <dbReference type="ARBA" id="ARBA00022670"/>
    </source>
</evidence>
<dbReference type="Pfam" id="PF05922">
    <property type="entry name" value="Inhibitor_I9"/>
    <property type="match status" value="1"/>
</dbReference>
<dbReference type="Pfam" id="PF00082">
    <property type="entry name" value="Peptidase_S8"/>
    <property type="match status" value="1"/>
</dbReference>
<feature type="domain" description="Subtilisin-like protease fibronectin type-III" evidence="13">
    <location>
        <begin position="668"/>
        <end position="763"/>
    </location>
</feature>
<dbReference type="PROSITE" id="PS51892">
    <property type="entry name" value="SUBTILASE"/>
    <property type="match status" value="1"/>
</dbReference>
<dbReference type="InterPro" id="IPR010259">
    <property type="entry name" value="S8pro/Inhibitor_I9"/>
</dbReference>
<sequence>MRGGKLIFVGCILISLFAQISAVKKSYIVYLGSHSHGPDATLEDYELVESSHYKLLGSYVGSEEKARDAIIYSYTKNINGFAATMEENEAEEIAKHPDVLSVFENTIHKLQTSRSWSFVDMDNAERDRIGALWTKAKFGRDIIIATLDSGVWPESKSFSDEGMAPVPSKWRGYCENNTKDGVPCNRKLIGARYFNKGIRAFNPDLNITNSARDTDGHGTHTLSTAGGNFVPGASYFGYANGTIKGGAPGARVAAYKTCWAEFCMDADLLAGFEAAIHDKVDVLSLSIGSAPVTRGLDYLDDALAIGSLHAVAKGITVVCAAGNNGPDGTIVNVAPWFLSVGASTIDREYLSSLRLGHGTVIKGATQESETLPQNRLYPLINSSDAAAHGVAQGDAALCDDSSLDPEKVKGKIVVCMGGVVDADTKTSNVREAGGVGVVIVNQTEEADYLTVGPNFLPSTMISYKHGLTLLSYMESTNKPLGNISPPESRIGVIRAPVVADFSSRGPSNSTPEILKPDVIAPGVNILAAFSPDGSSTDIMSDTRSTPYALLSGTSMACPHVSGVAALLKMIHRDWSPAAIKSAIMTTARTRDNKKQTIRDYTHEEATPFLYGNGHIRPNRAADPGLVYDITTDDYLNFLCALGFNATYLSNLTETPYFTCPSEPMRLENLNYPAISVPALDKTFTVTRTLKNVGSPGTYKVHVVAPSGVDVVVTPAELSFSQVGEEKSFRVAMTSKHRTIGKGYTFGRMVWSDGKHYVRSAVAVNVVA</sequence>
<evidence type="ECO:0000259" key="12">
    <source>
        <dbReference type="Pfam" id="PF05922"/>
    </source>
</evidence>
<keyword evidence="2 8" id="KW-0645">Protease</keyword>
<dbReference type="InterPro" id="IPR045051">
    <property type="entry name" value="SBT"/>
</dbReference>
<protein>
    <submittedName>
        <fullName evidence="14">Subtilisin-like protease family protein</fullName>
    </submittedName>
</protein>
<comment type="similarity">
    <text evidence="1 8">Belongs to the peptidase S8 family.</text>
</comment>
<organism evidence="14 15">
    <name type="scientific">Rhynchospora pubera</name>
    <dbReference type="NCBI Taxonomy" id="906938"/>
    <lineage>
        <taxon>Eukaryota</taxon>
        <taxon>Viridiplantae</taxon>
        <taxon>Streptophyta</taxon>
        <taxon>Embryophyta</taxon>
        <taxon>Tracheophyta</taxon>
        <taxon>Spermatophyta</taxon>
        <taxon>Magnoliopsida</taxon>
        <taxon>Liliopsida</taxon>
        <taxon>Poales</taxon>
        <taxon>Cyperaceae</taxon>
        <taxon>Cyperoideae</taxon>
        <taxon>Rhynchosporeae</taxon>
        <taxon>Rhynchospora</taxon>
    </lineage>
</organism>
<gene>
    <name evidence="14" type="ORF">LUZ62_073612</name>
</gene>
<dbReference type="SUPFAM" id="SSF52743">
    <property type="entry name" value="Subtilisin-like"/>
    <property type="match status" value="1"/>
</dbReference>
<keyword evidence="4 8" id="KW-0378">Hydrolase</keyword>
<dbReference type="GO" id="GO:0004252">
    <property type="term" value="F:serine-type endopeptidase activity"/>
    <property type="evidence" value="ECO:0007669"/>
    <property type="project" value="UniProtKB-UniRule"/>
</dbReference>
<keyword evidence="15" id="KW-1185">Reference proteome</keyword>
<dbReference type="InterPro" id="IPR003137">
    <property type="entry name" value="PA_domain"/>
</dbReference>
<dbReference type="SUPFAM" id="SSF52025">
    <property type="entry name" value="PA domain"/>
    <property type="match status" value="1"/>
</dbReference>
<dbReference type="InterPro" id="IPR036852">
    <property type="entry name" value="Peptidase_S8/S53_dom_sf"/>
</dbReference>
<dbReference type="Pfam" id="PF02225">
    <property type="entry name" value="PA"/>
    <property type="match status" value="1"/>
</dbReference>
<dbReference type="InterPro" id="IPR037045">
    <property type="entry name" value="S8pro/Inhibitor_I9_sf"/>
</dbReference>
<dbReference type="InterPro" id="IPR046450">
    <property type="entry name" value="PA_dom_sf"/>
</dbReference>
<feature type="active site" description="Charge relay system" evidence="7 8">
    <location>
        <position position="148"/>
    </location>
</feature>
<proteinExistence type="inferred from homology"/>
<dbReference type="AlphaFoldDB" id="A0AAV8D495"/>
<evidence type="ECO:0000256" key="1">
    <source>
        <dbReference type="ARBA" id="ARBA00011073"/>
    </source>
</evidence>
<dbReference type="FunFam" id="3.40.50.200:FF:000006">
    <property type="entry name" value="Subtilisin-like protease SBT1.5"/>
    <property type="match status" value="1"/>
</dbReference>
<dbReference type="Gene3D" id="3.40.50.200">
    <property type="entry name" value="Peptidase S8/S53 domain"/>
    <property type="match status" value="1"/>
</dbReference>
<reference evidence="14" key="1">
    <citation type="submission" date="2022-08" db="EMBL/GenBank/DDBJ databases">
        <authorList>
            <person name="Marques A."/>
        </authorList>
    </citation>
    <scope>NUCLEOTIDE SEQUENCE</scope>
    <source>
        <strain evidence="14">RhyPub2mFocal</strain>
        <tissue evidence="14">Leaves</tissue>
    </source>
</reference>
<keyword evidence="3 9" id="KW-0732">Signal</keyword>
<feature type="active site" description="Charge relay system" evidence="7 8">
    <location>
        <position position="554"/>
    </location>
</feature>
<feature type="domain" description="Inhibitor I9" evidence="12">
    <location>
        <begin position="26"/>
        <end position="110"/>
    </location>
</feature>
<dbReference type="InterPro" id="IPR034197">
    <property type="entry name" value="Peptidases_S8_3"/>
</dbReference>
<evidence type="ECO:0000256" key="9">
    <source>
        <dbReference type="SAM" id="SignalP"/>
    </source>
</evidence>
<dbReference type="CDD" id="cd02120">
    <property type="entry name" value="PA_subtilisin_like"/>
    <property type="match status" value="1"/>
</dbReference>
<dbReference type="PROSITE" id="PS00138">
    <property type="entry name" value="SUBTILASE_SER"/>
    <property type="match status" value="1"/>
</dbReference>
<name>A0AAV8D495_9POAL</name>
<dbReference type="InterPro" id="IPR015500">
    <property type="entry name" value="Peptidase_S8_subtilisin-rel"/>
</dbReference>
<evidence type="ECO:0000256" key="8">
    <source>
        <dbReference type="PROSITE-ProRule" id="PRU01240"/>
    </source>
</evidence>
<feature type="domain" description="PA" evidence="11">
    <location>
        <begin position="394"/>
        <end position="469"/>
    </location>
</feature>
<dbReference type="PRINTS" id="PR00723">
    <property type="entry name" value="SUBTILISIN"/>
</dbReference>
<evidence type="ECO:0000259" key="11">
    <source>
        <dbReference type="Pfam" id="PF02225"/>
    </source>
</evidence>
<evidence type="ECO:0000256" key="5">
    <source>
        <dbReference type="ARBA" id="ARBA00022825"/>
    </source>
</evidence>
<feature type="active site" description="Charge relay system" evidence="7 8">
    <location>
        <position position="217"/>
    </location>
</feature>
<dbReference type="Gene3D" id="3.30.70.80">
    <property type="entry name" value="Peptidase S8 propeptide/proteinase inhibitor I9"/>
    <property type="match status" value="1"/>
</dbReference>
<evidence type="ECO:0000256" key="4">
    <source>
        <dbReference type="ARBA" id="ARBA00022801"/>
    </source>
</evidence>
<dbReference type="PANTHER" id="PTHR10795">
    <property type="entry name" value="PROPROTEIN CONVERTASE SUBTILISIN/KEXIN"/>
    <property type="match status" value="1"/>
</dbReference>
<dbReference type="FunFam" id="3.30.70.80:FF:000002">
    <property type="entry name" value="Subtilisin-like protease SBT5.3"/>
    <property type="match status" value="1"/>
</dbReference>
<evidence type="ECO:0000256" key="3">
    <source>
        <dbReference type="ARBA" id="ARBA00022729"/>
    </source>
</evidence>
<evidence type="ECO:0000313" key="14">
    <source>
        <dbReference type="EMBL" id="KAJ4763237.1"/>
    </source>
</evidence>
<evidence type="ECO:0000256" key="6">
    <source>
        <dbReference type="ARBA" id="ARBA00023180"/>
    </source>
</evidence>
<dbReference type="Gene3D" id="3.50.30.30">
    <property type="match status" value="1"/>
</dbReference>
<feature type="chain" id="PRO_5043395387" evidence="9">
    <location>
        <begin position="23"/>
        <end position="767"/>
    </location>
</feature>
<evidence type="ECO:0000313" key="15">
    <source>
        <dbReference type="Proteomes" id="UP001140206"/>
    </source>
</evidence>
<dbReference type="FunFam" id="2.60.40.2310:FF:000001">
    <property type="entry name" value="Subtilisin-like protease SBT1.5"/>
    <property type="match status" value="1"/>
</dbReference>
<dbReference type="SUPFAM" id="SSF54897">
    <property type="entry name" value="Protease propeptides/inhibitors"/>
    <property type="match status" value="1"/>
</dbReference>